<evidence type="ECO:0000256" key="6">
    <source>
        <dbReference type="ARBA" id="ARBA00022989"/>
    </source>
</evidence>
<keyword evidence="5" id="KW-0067">ATP-binding</keyword>
<protein>
    <submittedName>
        <fullName evidence="11">HST6</fullName>
    </submittedName>
</protein>
<keyword evidence="2" id="KW-0813">Transport</keyword>
<dbReference type="GO" id="GO:0005524">
    <property type="term" value="F:ATP binding"/>
    <property type="evidence" value="ECO:0007669"/>
    <property type="project" value="UniProtKB-KW"/>
</dbReference>
<keyword evidence="7 8" id="KW-0472">Membrane</keyword>
<dbReference type="InterPro" id="IPR003593">
    <property type="entry name" value="AAA+_ATPase"/>
</dbReference>
<dbReference type="GO" id="GO:0016887">
    <property type="term" value="F:ATP hydrolysis activity"/>
    <property type="evidence" value="ECO:0007669"/>
    <property type="project" value="InterPro"/>
</dbReference>
<dbReference type="InterPro" id="IPR017871">
    <property type="entry name" value="ABC_transporter-like_CS"/>
</dbReference>
<evidence type="ECO:0000313" key="12">
    <source>
        <dbReference type="Proteomes" id="UP000694255"/>
    </source>
</evidence>
<dbReference type="Pfam" id="PF00664">
    <property type="entry name" value="ABC_membrane"/>
    <property type="match status" value="2"/>
</dbReference>
<feature type="transmembrane region" description="Helical" evidence="8">
    <location>
        <begin position="945"/>
        <end position="965"/>
    </location>
</feature>
<dbReference type="Proteomes" id="UP000694255">
    <property type="component" value="Unassembled WGS sequence"/>
</dbReference>
<feature type="transmembrane region" description="Helical" evidence="8">
    <location>
        <begin position="42"/>
        <end position="64"/>
    </location>
</feature>
<gene>
    <name evidence="11" type="ORF">J8A68_000770</name>
</gene>
<evidence type="ECO:0000259" key="10">
    <source>
        <dbReference type="PROSITE" id="PS50929"/>
    </source>
</evidence>
<evidence type="ECO:0000313" key="11">
    <source>
        <dbReference type="EMBL" id="KAG7665750.1"/>
    </source>
</evidence>
<sequence>MEDEKLEVQNVFDNYKSNDKDDIPIDVKRNVFMFFEKRDIPLVLLGSFIMCASAVCTPMSTLLYGKALGNLALFYAGEQELGDFLNETRILCGAVMGVGGAKMLLVWLGVTVFMRFGEIQQSRARAVLFDKILKEEAKWYDQKKNLMGNLAQVNRCIEELRQGTSEVIAMAVQSLALIISLVAMSFYQTWAVTLIVMATSPVMALSGWWFGRLTYKGAEEENETTSKGSKLLDWCLVSPALVRVFNGKYTEMARFNEIIDKSAKAYCKLANAIAANSGMLKFLTLMMFVQAFWFGNHLLTTGKVNIEQLMTCFSSCLMLGSTIAQTTELLAALNAAHAAAGKISTFLDLDAVYEDYDESQASSPYMEKFQMHPPTCYGAINFNNVSFKYPSRNEVILNNVSFSLQPQRMNFIIGKSGAGKSTIPLILMNLYDIESGSIEIDGRSLRHFESGWLTHNITLVQQNPVVFNASIRDNIALAVSEDYESLGEVPETLIHQAAEFALLEDLIDAKGIDSMVTQSSLSGGQQQRLAFARAKMRDCPVLILDEAFSALDAKNRDKLYENTKRWRNGKTTIVITHEFSNIEPDDHVVVLQAGQVVSEGDFKHIQQQPIFKEFDFKAVDKISQKEKSMVQRRSIYYNYKTNPYILKDLEMLSIKAKDKEEDIMGVLSILKYCRSSIQQKWLIGLGILISIMDGAANPVFAMCFAKLLATSVEAAIGNDVEKEVIKWSIVACCIATFSGATSYVADFVLAYSSEKWIVALRKLSFERINNQDMSFFDSEETKPAELTALLMNDARDLRSLISDFLKVGLNLIFMVLVGIIWSIVTGWKLALVGLSFVPLIFVLTGIYGSVMESAENKYKTRVAKLENHLHETVTAIKTIKIFNMSNHFQKTFYSNLDEIQKVGSMRAIRTAVGVAMNDMLVAVATGTILYFGLKLTGELEYTVGSFMQILTLLMFAMSSAGALLGQLPGITRGQRAGTFIVKLLENTPYSKVENDGDARPTSIPETCIKFNHTRFSYPLRPQDPILVDASFEIRRNELVGIVGESGSGKSTIVALLCRLYGSNPGQVTLCNNDISSLDPDWLKEKVSLVPQFPKFFEGSIYDNLVYGISPLLQITHTDVLEVLEMVGILEFVVTLPEGLQTPIGEGSNSLVSGGQLQRLSIARALLRRPKVLIFDECTSNLDPVNTRVVIDMIRNKLAKKYTILLITHDREMMKITDKLIVLKNGRVGETGTYEQLIGLNGELARITKSAM</sequence>
<name>A0A8J5V133_9ASCO</name>
<reference evidence="11 12" key="1">
    <citation type="journal article" date="2021" name="DNA Res.">
        <title>Genome analysis of Candida subhashii reveals its hybrid nature and dual mitochondrial genome conformations.</title>
        <authorList>
            <person name="Mixao V."/>
            <person name="Hegedusova E."/>
            <person name="Saus E."/>
            <person name="Pryszcz L.P."/>
            <person name="Cillingova A."/>
            <person name="Nosek J."/>
            <person name="Gabaldon T."/>
        </authorList>
    </citation>
    <scope>NUCLEOTIDE SEQUENCE [LARGE SCALE GENOMIC DNA]</scope>
    <source>
        <strain evidence="11 12">CBS 10753</strain>
    </source>
</reference>
<dbReference type="CDD" id="cd18578">
    <property type="entry name" value="ABC_6TM_Pgp_ABCB1_D2_like"/>
    <property type="match status" value="1"/>
</dbReference>
<feature type="domain" description="ABC transporter" evidence="9">
    <location>
        <begin position="1008"/>
        <end position="1249"/>
    </location>
</feature>
<dbReference type="OrthoDB" id="6500128at2759"/>
<dbReference type="Pfam" id="PF00005">
    <property type="entry name" value="ABC_tran"/>
    <property type="match status" value="2"/>
</dbReference>
<dbReference type="GO" id="GO:0016020">
    <property type="term" value="C:membrane"/>
    <property type="evidence" value="ECO:0007669"/>
    <property type="project" value="UniProtKB-SubCell"/>
</dbReference>
<dbReference type="PROSITE" id="PS50893">
    <property type="entry name" value="ABC_TRANSPORTER_2"/>
    <property type="match status" value="2"/>
</dbReference>
<keyword evidence="6 8" id="KW-1133">Transmembrane helix</keyword>
<dbReference type="InterPro" id="IPR011527">
    <property type="entry name" value="ABC1_TM_dom"/>
</dbReference>
<dbReference type="AlphaFoldDB" id="A0A8J5V133"/>
<dbReference type="PROSITE" id="PS00211">
    <property type="entry name" value="ABC_TRANSPORTER_1"/>
    <property type="match status" value="1"/>
</dbReference>
<evidence type="ECO:0000256" key="3">
    <source>
        <dbReference type="ARBA" id="ARBA00022692"/>
    </source>
</evidence>
<dbReference type="RefSeq" id="XP_049265982.1">
    <property type="nucleotide sequence ID" value="XM_049410480.1"/>
</dbReference>
<evidence type="ECO:0000256" key="1">
    <source>
        <dbReference type="ARBA" id="ARBA00004141"/>
    </source>
</evidence>
<evidence type="ECO:0000256" key="4">
    <source>
        <dbReference type="ARBA" id="ARBA00022741"/>
    </source>
</evidence>
<feature type="transmembrane region" description="Helical" evidence="8">
    <location>
        <begin position="804"/>
        <end position="824"/>
    </location>
</feature>
<dbReference type="InterPro" id="IPR039421">
    <property type="entry name" value="Type_1_exporter"/>
</dbReference>
<dbReference type="FunFam" id="3.40.50.300:FF:000604">
    <property type="entry name" value="ABC transporter B family member 28"/>
    <property type="match status" value="1"/>
</dbReference>
<evidence type="ECO:0000256" key="2">
    <source>
        <dbReference type="ARBA" id="ARBA00022448"/>
    </source>
</evidence>
<feature type="domain" description="ABC transporter" evidence="9">
    <location>
        <begin position="380"/>
        <end position="618"/>
    </location>
</feature>
<keyword evidence="4" id="KW-0547">Nucleotide-binding</keyword>
<evidence type="ECO:0000256" key="8">
    <source>
        <dbReference type="SAM" id="Phobius"/>
    </source>
</evidence>
<feature type="transmembrane region" description="Helical" evidence="8">
    <location>
        <begin position="190"/>
        <end position="210"/>
    </location>
</feature>
<dbReference type="InterPro" id="IPR003439">
    <property type="entry name" value="ABC_transporter-like_ATP-bd"/>
</dbReference>
<evidence type="ECO:0000256" key="5">
    <source>
        <dbReference type="ARBA" id="ARBA00022840"/>
    </source>
</evidence>
<comment type="subcellular location">
    <subcellularLocation>
        <location evidence="1">Membrane</location>
        <topology evidence="1">Multi-pass membrane protein</topology>
    </subcellularLocation>
</comment>
<feature type="transmembrane region" description="Helical" evidence="8">
    <location>
        <begin position="830"/>
        <end position="850"/>
    </location>
</feature>
<feature type="transmembrane region" description="Helical" evidence="8">
    <location>
        <begin position="681"/>
        <end position="707"/>
    </location>
</feature>
<feature type="transmembrane region" description="Helical" evidence="8">
    <location>
        <begin position="167"/>
        <end position="184"/>
    </location>
</feature>
<dbReference type="CDD" id="cd03228">
    <property type="entry name" value="ABCC_MRP_Like"/>
    <property type="match status" value="1"/>
</dbReference>
<dbReference type="CDD" id="cd18577">
    <property type="entry name" value="ABC_6TM_Pgp_ABCB1_D1_like"/>
    <property type="match status" value="1"/>
</dbReference>
<organism evidence="11 12">
    <name type="scientific">[Candida] subhashii</name>
    <dbReference type="NCBI Taxonomy" id="561895"/>
    <lineage>
        <taxon>Eukaryota</taxon>
        <taxon>Fungi</taxon>
        <taxon>Dikarya</taxon>
        <taxon>Ascomycota</taxon>
        <taxon>Saccharomycotina</taxon>
        <taxon>Pichiomycetes</taxon>
        <taxon>Debaryomycetaceae</taxon>
        <taxon>Spathaspora</taxon>
    </lineage>
</organism>
<keyword evidence="3 8" id="KW-0812">Transmembrane</keyword>
<feature type="transmembrane region" description="Helical" evidence="8">
    <location>
        <begin position="88"/>
        <end position="113"/>
    </location>
</feature>
<keyword evidence="12" id="KW-1185">Reference proteome</keyword>
<dbReference type="PANTHER" id="PTHR43394">
    <property type="entry name" value="ATP-DEPENDENT PERMEASE MDL1, MITOCHONDRIAL"/>
    <property type="match status" value="1"/>
</dbReference>
<dbReference type="EMBL" id="JAGSYN010000047">
    <property type="protein sequence ID" value="KAG7665750.1"/>
    <property type="molecule type" value="Genomic_DNA"/>
</dbReference>
<comment type="caution">
    <text evidence="11">The sequence shown here is derived from an EMBL/GenBank/DDBJ whole genome shotgun (WGS) entry which is preliminary data.</text>
</comment>
<dbReference type="GO" id="GO:0005737">
    <property type="term" value="C:cytoplasm"/>
    <property type="evidence" value="ECO:0007669"/>
    <property type="project" value="UniProtKB-ARBA"/>
</dbReference>
<dbReference type="SMART" id="SM00382">
    <property type="entry name" value="AAA"/>
    <property type="match status" value="2"/>
</dbReference>
<feature type="domain" description="ABC transmembrane type-1" evidence="10">
    <location>
        <begin position="44"/>
        <end position="335"/>
    </location>
</feature>
<dbReference type="GO" id="GO:0140359">
    <property type="term" value="F:ABC-type transporter activity"/>
    <property type="evidence" value="ECO:0007669"/>
    <property type="project" value="InterPro"/>
</dbReference>
<evidence type="ECO:0000256" key="7">
    <source>
        <dbReference type="ARBA" id="ARBA00023136"/>
    </source>
</evidence>
<accession>A0A8J5V133</accession>
<evidence type="ECO:0000259" key="9">
    <source>
        <dbReference type="PROSITE" id="PS50893"/>
    </source>
</evidence>
<proteinExistence type="predicted"/>
<feature type="transmembrane region" description="Helical" evidence="8">
    <location>
        <begin position="911"/>
        <end position="933"/>
    </location>
</feature>
<dbReference type="PROSITE" id="PS50929">
    <property type="entry name" value="ABC_TM1F"/>
    <property type="match status" value="2"/>
</dbReference>
<dbReference type="GeneID" id="73467571"/>
<feature type="domain" description="ABC transmembrane type-1" evidence="10">
    <location>
        <begin position="685"/>
        <end position="972"/>
    </location>
</feature>